<gene>
    <name evidence="2" type="ordered locus">Os03g0421200</name>
    <name evidence="2" type="ORF">OSNPB_030421200</name>
</gene>
<dbReference type="Proteomes" id="UP000059680">
    <property type="component" value="Chromosome 3"/>
</dbReference>
<organism evidence="2 3">
    <name type="scientific">Oryza sativa subsp. japonica</name>
    <name type="common">Rice</name>
    <dbReference type="NCBI Taxonomy" id="39947"/>
    <lineage>
        <taxon>Eukaryota</taxon>
        <taxon>Viridiplantae</taxon>
        <taxon>Streptophyta</taxon>
        <taxon>Embryophyta</taxon>
        <taxon>Tracheophyta</taxon>
        <taxon>Spermatophyta</taxon>
        <taxon>Magnoliopsida</taxon>
        <taxon>Liliopsida</taxon>
        <taxon>Poales</taxon>
        <taxon>Poaceae</taxon>
        <taxon>BOP clade</taxon>
        <taxon>Oryzoideae</taxon>
        <taxon>Oryzeae</taxon>
        <taxon>Oryzinae</taxon>
        <taxon>Oryza</taxon>
        <taxon>Oryza sativa</taxon>
    </lineage>
</organism>
<reference evidence="2 3" key="2">
    <citation type="journal article" date="2013" name="Plant Cell Physiol.">
        <title>Rice Annotation Project Database (RAP-DB): an integrative and interactive database for rice genomics.</title>
        <authorList>
            <person name="Sakai H."/>
            <person name="Lee S.S."/>
            <person name="Tanaka T."/>
            <person name="Numa H."/>
            <person name="Kim J."/>
            <person name="Kawahara Y."/>
            <person name="Wakimoto H."/>
            <person name="Yang C.C."/>
            <person name="Iwamoto M."/>
            <person name="Abe T."/>
            <person name="Yamada Y."/>
            <person name="Muto A."/>
            <person name="Inokuchi H."/>
            <person name="Ikemura T."/>
            <person name="Matsumoto T."/>
            <person name="Sasaki T."/>
            <person name="Itoh T."/>
        </authorList>
    </citation>
    <scope>NUCLEOTIDE SEQUENCE [LARGE SCALE GENOMIC DNA]</scope>
    <source>
        <strain evidence="3">cv. Nipponbare</strain>
    </source>
</reference>
<dbReference type="PaxDb" id="39947-A0A0P0VYU4"/>
<evidence type="ECO:0000313" key="2">
    <source>
        <dbReference type="EMBL" id="BAS84742.1"/>
    </source>
</evidence>
<evidence type="ECO:0000256" key="1">
    <source>
        <dbReference type="SAM" id="MobiDB-lite"/>
    </source>
</evidence>
<dbReference type="AlphaFoldDB" id="A0A0P0VYU4"/>
<dbReference type="InParanoid" id="A0A0P0VYU4"/>
<keyword evidence="3" id="KW-1185">Reference proteome</keyword>
<evidence type="ECO:0000313" key="3">
    <source>
        <dbReference type="Proteomes" id="UP000059680"/>
    </source>
</evidence>
<proteinExistence type="predicted"/>
<sequence>MILARYQKVILVELVAGGHILYRPRYVGARRRRSRLPSSTPHAGARRRRPHPPSSTPRQSSSPAAASFVIHVPRWSSSPTAASFVIHVPRRSLSPTATSYTVHAMSDLVGGGCVLRRLDKLAKYMPVVLRADDGGEGSTFALYFLICRHVRARLLLPCVGASEEFAVAGQCIDGASVGAAAGTAGEELVVVGQCIDGAGVGAAVPRSCQPCTRAGAATCPAETVVAARDVHGQVSLLFK</sequence>
<reference evidence="3" key="1">
    <citation type="journal article" date="2005" name="Nature">
        <title>The map-based sequence of the rice genome.</title>
        <authorList>
            <consortium name="International rice genome sequencing project (IRGSP)"/>
            <person name="Matsumoto T."/>
            <person name="Wu J."/>
            <person name="Kanamori H."/>
            <person name="Katayose Y."/>
            <person name="Fujisawa M."/>
            <person name="Namiki N."/>
            <person name="Mizuno H."/>
            <person name="Yamamoto K."/>
            <person name="Antonio B.A."/>
            <person name="Baba T."/>
            <person name="Sakata K."/>
            <person name="Nagamura Y."/>
            <person name="Aoki H."/>
            <person name="Arikawa K."/>
            <person name="Arita K."/>
            <person name="Bito T."/>
            <person name="Chiden Y."/>
            <person name="Fujitsuka N."/>
            <person name="Fukunaka R."/>
            <person name="Hamada M."/>
            <person name="Harada C."/>
            <person name="Hayashi A."/>
            <person name="Hijishita S."/>
            <person name="Honda M."/>
            <person name="Hosokawa S."/>
            <person name="Ichikawa Y."/>
            <person name="Idonuma A."/>
            <person name="Iijima M."/>
            <person name="Ikeda M."/>
            <person name="Ikeno M."/>
            <person name="Ito K."/>
            <person name="Ito S."/>
            <person name="Ito T."/>
            <person name="Ito Y."/>
            <person name="Ito Y."/>
            <person name="Iwabuchi A."/>
            <person name="Kamiya K."/>
            <person name="Karasawa W."/>
            <person name="Kurita K."/>
            <person name="Katagiri S."/>
            <person name="Kikuta A."/>
            <person name="Kobayashi H."/>
            <person name="Kobayashi N."/>
            <person name="Machita K."/>
            <person name="Maehara T."/>
            <person name="Masukawa M."/>
            <person name="Mizubayashi T."/>
            <person name="Mukai Y."/>
            <person name="Nagasaki H."/>
            <person name="Nagata Y."/>
            <person name="Naito S."/>
            <person name="Nakashima M."/>
            <person name="Nakama Y."/>
            <person name="Nakamichi Y."/>
            <person name="Nakamura M."/>
            <person name="Meguro A."/>
            <person name="Negishi M."/>
            <person name="Ohta I."/>
            <person name="Ohta T."/>
            <person name="Okamoto M."/>
            <person name="Ono N."/>
            <person name="Saji S."/>
            <person name="Sakaguchi M."/>
            <person name="Sakai K."/>
            <person name="Shibata M."/>
            <person name="Shimokawa T."/>
            <person name="Song J."/>
            <person name="Takazaki Y."/>
            <person name="Terasawa K."/>
            <person name="Tsugane M."/>
            <person name="Tsuji K."/>
            <person name="Ueda S."/>
            <person name="Waki K."/>
            <person name="Yamagata H."/>
            <person name="Yamamoto M."/>
            <person name="Yamamoto S."/>
            <person name="Yamane H."/>
            <person name="Yoshiki S."/>
            <person name="Yoshihara R."/>
            <person name="Yukawa K."/>
            <person name="Zhong H."/>
            <person name="Yano M."/>
            <person name="Yuan Q."/>
            <person name="Ouyang S."/>
            <person name="Liu J."/>
            <person name="Jones K.M."/>
            <person name="Gansberger K."/>
            <person name="Moffat K."/>
            <person name="Hill J."/>
            <person name="Bera J."/>
            <person name="Fadrosh D."/>
            <person name="Jin S."/>
            <person name="Johri S."/>
            <person name="Kim M."/>
            <person name="Overton L."/>
            <person name="Reardon M."/>
            <person name="Tsitrin T."/>
            <person name="Vuong H."/>
            <person name="Weaver B."/>
            <person name="Ciecko A."/>
            <person name="Tallon L."/>
            <person name="Jackson J."/>
            <person name="Pai G."/>
            <person name="Aken S.V."/>
            <person name="Utterback T."/>
            <person name="Reidmuller S."/>
            <person name="Feldblyum T."/>
            <person name="Hsiao J."/>
            <person name="Zismann V."/>
            <person name="Iobst S."/>
            <person name="de Vazeille A.R."/>
            <person name="Buell C.R."/>
            <person name="Ying K."/>
            <person name="Li Y."/>
            <person name="Lu T."/>
            <person name="Huang Y."/>
            <person name="Zhao Q."/>
            <person name="Feng Q."/>
            <person name="Zhang L."/>
            <person name="Zhu J."/>
            <person name="Weng Q."/>
            <person name="Mu J."/>
            <person name="Lu Y."/>
            <person name="Fan D."/>
            <person name="Liu Y."/>
            <person name="Guan J."/>
            <person name="Zhang Y."/>
            <person name="Yu S."/>
            <person name="Liu X."/>
            <person name="Zhang Y."/>
            <person name="Hong G."/>
            <person name="Han B."/>
            <person name="Choisne N."/>
            <person name="Demange N."/>
            <person name="Orjeda G."/>
            <person name="Samain S."/>
            <person name="Cattolico L."/>
            <person name="Pelletier E."/>
            <person name="Couloux A."/>
            <person name="Segurens B."/>
            <person name="Wincker P."/>
            <person name="D'Hont A."/>
            <person name="Scarpelli C."/>
            <person name="Weissenbach J."/>
            <person name="Salanoubat M."/>
            <person name="Quetier F."/>
            <person name="Yu Y."/>
            <person name="Kim H.R."/>
            <person name="Rambo T."/>
            <person name="Currie J."/>
            <person name="Collura K."/>
            <person name="Luo M."/>
            <person name="Yang T."/>
            <person name="Ammiraju J.S.S."/>
            <person name="Engler F."/>
            <person name="Soderlund C."/>
            <person name="Wing R.A."/>
            <person name="Palmer L.E."/>
            <person name="de la Bastide M."/>
            <person name="Spiegel L."/>
            <person name="Nascimento L."/>
            <person name="Zutavern T."/>
            <person name="O'Shaughnessy A."/>
            <person name="Dike S."/>
            <person name="Dedhia N."/>
            <person name="Preston R."/>
            <person name="Balija V."/>
            <person name="McCombie W.R."/>
            <person name="Chow T."/>
            <person name="Chen H."/>
            <person name="Chung M."/>
            <person name="Chen C."/>
            <person name="Shaw J."/>
            <person name="Wu H."/>
            <person name="Hsiao K."/>
            <person name="Chao Y."/>
            <person name="Chu M."/>
            <person name="Cheng C."/>
            <person name="Hour A."/>
            <person name="Lee P."/>
            <person name="Lin S."/>
            <person name="Lin Y."/>
            <person name="Liou J."/>
            <person name="Liu S."/>
            <person name="Hsing Y."/>
            <person name="Raghuvanshi S."/>
            <person name="Mohanty A."/>
            <person name="Bharti A.K."/>
            <person name="Gaur A."/>
            <person name="Gupta V."/>
            <person name="Kumar D."/>
            <person name="Ravi V."/>
            <person name="Vij S."/>
            <person name="Kapur A."/>
            <person name="Khurana P."/>
            <person name="Khurana P."/>
            <person name="Khurana J.P."/>
            <person name="Tyagi A.K."/>
            <person name="Gaikwad K."/>
            <person name="Singh A."/>
            <person name="Dalal V."/>
            <person name="Srivastava S."/>
            <person name="Dixit A."/>
            <person name="Pal A.K."/>
            <person name="Ghazi I.A."/>
            <person name="Yadav M."/>
            <person name="Pandit A."/>
            <person name="Bhargava A."/>
            <person name="Sureshbabu K."/>
            <person name="Batra K."/>
            <person name="Sharma T.R."/>
            <person name="Mohapatra T."/>
            <person name="Singh N.K."/>
            <person name="Messing J."/>
            <person name="Nelson A.B."/>
            <person name="Fuks G."/>
            <person name="Kavchok S."/>
            <person name="Keizer G."/>
            <person name="Linton E."/>
            <person name="Llaca V."/>
            <person name="Song R."/>
            <person name="Tanyolac B."/>
            <person name="Young S."/>
            <person name="Ho-Il K."/>
            <person name="Hahn J.H."/>
            <person name="Sangsakoo G."/>
            <person name="Vanavichit A."/>
            <person name="de Mattos Luiz.A.T."/>
            <person name="Zimmer P.D."/>
            <person name="Malone G."/>
            <person name="Dellagostin O."/>
            <person name="de Oliveira A.C."/>
            <person name="Bevan M."/>
            <person name="Bancroft I."/>
            <person name="Minx P."/>
            <person name="Cordum H."/>
            <person name="Wilson R."/>
            <person name="Cheng Z."/>
            <person name="Jin W."/>
            <person name="Jiang J."/>
            <person name="Leong S.A."/>
            <person name="Iwama H."/>
            <person name="Gojobori T."/>
            <person name="Itoh T."/>
            <person name="Niimura Y."/>
            <person name="Fujii Y."/>
            <person name="Habara T."/>
            <person name="Sakai H."/>
            <person name="Sato Y."/>
            <person name="Wilson G."/>
            <person name="Kumar K."/>
            <person name="McCouch S."/>
            <person name="Juretic N."/>
            <person name="Hoen D."/>
            <person name="Wright S."/>
            <person name="Bruskiewich R."/>
            <person name="Bureau T."/>
            <person name="Miyao A."/>
            <person name="Hirochika H."/>
            <person name="Nishikawa T."/>
            <person name="Kadowaki K."/>
            <person name="Sugiura M."/>
            <person name="Burr B."/>
            <person name="Sasaki T."/>
        </authorList>
    </citation>
    <scope>NUCLEOTIDE SEQUENCE [LARGE SCALE GENOMIC DNA]</scope>
    <source>
        <strain evidence="3">cv. Nipponbare</strain>
    </source>
</reference>
<feature type="region of interest" description="Disordered" evidence="1">
    <location>
        <begin position="31"/>
        <end position="63"/>
    </location>
</feature>
<dbReference type="EMBL" id="AP014959">
    <property type="protein sequence ID" value="BAS84742.1"/>
    <property type="molecule type" value="Genomic_DNA"/>
</dbReference>
<protein>
    <submittedName>
        <fullName evidence="2">Os03g0421200 protein</fullName>
    </submittedName>
</protein>
<name>A0A0P0VYU4_ORYSJ</name>
<reference evidence="2 3" key="3">
    <citation type="journal article" date="2013" name="Rice">
        <title>Improvement of the Oryza sativa Nipponbare reference genome using next generation sequence and optical map data.</title>
        <authorList>
            <person name="Kawahara Y."/>
            <person name="de la Bastide M."/>
            <person name="Hamilton J.P."/>
            <person name="Kanamori H."/>
            <person name="McCombie W.R."/>
            <person name="Ouyang S."/>
            <person name="Schwartz D.C."/>
            <person name="Tanaka T."/>
            <person name="Wu J."/>
            <person name="Zhou S."/>
            <person name="Childs K.L."/>
            <person name="Davidson R.M."/>
            <person name="Lin H."/>
            <person name="Quesada-Ocampo L."/>
            <person name="Vaillancourt B."/>
            <person name="Sakai H."/>
            <person name="Lee S.S."/>
            <person name="Kim J."/>
            <person name="Numa H."/>
            <person name="Itoh T."/>
            <person name="Buell C.R."/>
            <person name="Matsumoto T."/>
        </authorList>
    </citation>
    <scope>NUCLEOTIDE SEQUENCE [LARGE SCALE GENOMIC DNA]</scope>
    <source>
        <strain evidence="3">cv. Nipponbare</strain>
    </source>
</reference>
<accession>A0A0P0VYU4</accession>